<evidence type="ECO:0000313" key="3">
    <source>
        <dbReference type="EMBL" id="HIR88883.1"/>
    </source>
</evidence>
<dbReference type="EMBL" id="DVHN01000101">
    <property type="protein sequence ID" value="HIR88883.1"/>
    <property type="molecule type" value="Genomic_DNA"/>
</dbReference>
<proteinExistence type="predicted"/>
<feature type="transmembrane region" description="Helical" evidence="1">
    <location>
        <begin position="7"/>
        <end position="28"/>
    </location>
</feature>
<gene>
    <name evidence="3" type="ORF">IAC96_08050</name>
</gene>
<keyword evidence="1" id="KW-0472">Membrane</keyword>
<accession>A0A9D1EF74</accession>
<dbReference type="Pfam" id="PF13349">
    <property type="entry name" value="DUF4097"/>
    <property type="match status" value="1"/>
</dbReference>
<comment type="caution">
    <text evidence="3">The sequence shown here is derived from an EMBL/GenBank/DDBJ whole genome shotgun (WGS) entry which is preliminary data.</text>
</comment>
<keyword evidence="1" id="KW-1133">Transmembrane helix</keyword>
<evidence type="ECO:0000256" key="1">
    <source>
        <dbReference type="SAM" id="Phobius"/>
    </source>
</evidence>
<dbReference type="Proteomes" id="UP000824201">
    <property type="component" value="Unassembled WGS sequence"/>
</dbReference>
<dbReference type="AlphaFoldDB" id="A0A9D1EF74"/>
<sequence>MKRLQKFSLWTAMISILFGIGLIGVGFMSGAFQHSLSDWNITIGNYQVSGTKSIMETYQGVEKLDFKLGYCDIVIQPGTEFTISSERVGANFESYVKDGTWHVKTGDTFGSSIRSSLEWIERKSSTVVITIPDIALKEMKLELGAGKLKADSIKAEKLEFEVGTGKAEFTNSFVEKAKLECGMGELNYQGILGDDSSIECGMGTSKVVLTGNEEDYEYNLKCGMGKIILNGTEHTSVDRKIDSTTKDAPKIKIECGMGRVELLFQQS</sequence>
<reference evidence="3" key="1">
    <citation type="submission" date="2020-10" db="EMBL/GenBank/DDBJ databases">
        <authorList>
            <person name="Gilroy R."/>
        </authorList>
    </citation>
    <scope>NUCLEOTIDE SEQUENCE</scope>
    <source>
        <strain evidence="3">ChiW13-3771</strain>
    </source>
</reference>
<feature type="domain" description="DUF4097" evidence="2">
    <location>
        <begin position="134"/>
        <end position="243"/>
    </location>
</feature>
<dbReference type="Gene3D" id="2.160.20.120">
    <property type="match status" value="1"/>
</dbReference>
<reference evidence="3" key="2">
    <citation type="journal article" date="2021" name="PeerJ">
        <title>Extensive microbial diversity within the chicken gut microbiome revealed by metagenomics and culture.</title>
        <authorList>
            <person name="Gilroy R."/>
            <person name="Ravi A."/>
            <person name="Getino M."/>
            <person name="Pursley I."/>
            <person name="Horton D.L."/>
            <person name="Alikhan N.F."/>
            <person name="Baker D."/>
            <person name="Gharbi K."/>
            <person name="Hall N."/>
            <person name="Watson M."/>
            <person name="Adriaenssens E.M."/>
            <person name="Foster-Nyarko E."/>
            <person name="Jarju S."/>
            <person name="Secka A."/>
            <person name="Antonio M."/>
            <person name="Oren A."/>
            <person name="Chaudhuri R.R."/>
            <person name="La Ragione R."/>
            <person name="Hildebrand F."/>
            <person name="Pallen M.J."/>
        </authorList>
    </citation>
    <scope>NUCLEOTIDE SEQUENCE</scope>
    <source>
        <strain evidence="3">ChiW13-3771</strain>
    </source>
</reference>
<protein>
    <submittedName>
        <fullName evidence="3">DUF4097 family beta strand repeat protein</fullName>
    </submittedName>
</protein>
<evidence type="ECO:0000313" key="4">
    <source>
        <dbReference type="Proteomes" id="UP000824201"/>
    </source>
</evidence>
<name>A0A9D1EF74_9FIRM</name>
<keyword evidence="1" id="KW-0812">Transmembrane</keyword>
<dbReference type="InterPro" id="IPR025164">
    <property type="entry name" value="Toastrack_DUF4097"/>
</dbReference>
<organism evidence="3 4">
    <name type="scientific">Candidatus Fimimorpha faecalis</name>
    <dbReference type="NCBI Taxonomy" id="2840824"/>
    <lineage>
        <taxon>Bacteria</taxon>
        <taxon>Bacillati</taxon>
        <taxon>Bacillota</taxon>
        <taxon>Clostridia</taxon>
        <taxon>Eubacteriales</taxon>
        <taxon>Candidatus Fimimorpha</taxon>
    </lineage>
</organism>
<evidence type="ECO:0000259" key="2">
    <source>
        <dbReference type="Pfam" id="PF13349"/>
    </source>
</evidence>